<organism evidence="2 3">
    <name type="scientific">Enterovibrio norvegicus DSM 15893</name>
    <dbReference type="NCBI Taxonomy" id="1121869"/>
    <lineage>
        <taxon>Bacteria</taxon>
        <taxon>Pseudomonadati</taxon>
        <taxon>Pseudomonadota</taxon>
        <taxon>Gammaproteobacteria</taxon>
        <taxon>Vibrionales</taxon>
        <taxon>Vibrionaceae</taxon>
        <taxon>Enterovibrio</taxon>
    </lineage>
</organism>
<dbReference type="Proteomes" id="UP000182692">
    <property type="component" value="Unassembled WGS sequence"/>
</dbReference>
<gene>
    <name evidence="2" type="ORF">SAMN03084138_02148</name>
</gene>
<accession>A0A1I5Q7G5</accession>
<proteinExistence type="predicted"/>
<dbReference type="EMBL" id="FOWR01000014">
    <property type="protein sequence ID" value="SFP42102.1"/>
    <property type="molecule type" value="Genomic_DNA"/>
</dbReference>
<evidence type="ECO:0000256" key="1">
    <source>
        <dbReference type="SAM" id="Phobius"/>
    </source>
</evidence>
<evidence type="ECO:0000313" key="3">
    <source>
        <dbReference type="Proteomes" id="UP000182692"/>
    </source>
</evidence>
<evidence type="ECO:0000313" key="2">
    <source>
        <dbReference type="EMBL" id="SFP42102.1"/>
    </source>
</evidence>
<keyword evidence="1" id="KW-1133">Transmembrane helix</keyword>
<reference evidence="2 3" key="1">
    <citation type="submission" date="2016-10" db="EMBL/GenBank/DDBJ databases">
        <authorList>
            <person name="de Groot N.N."/>
        </authorList>
    </citation>
    <scope>NUCLEOTIDE SEQUENCE [LARGE SCALE GENOMIC DNA]</scope>
    <source>
        <strain evidence="2 3">DSM 15893</strain>
    </source>
</reference>
<name>A0A1I5Q7G5_9GAMM</name>
<dbReference type="AlphaFoldDB" id="A0A1I5Q7G5"/>
<protein>
    <submittedName>
        <fullName evidence="2">Uncharacterized protein</fullName>
    </submittedName>
</protein>
<keyword evidence="1" id="KW-0812">Transmembrane</keyword>
<feature type="transmembrane region" description="Helical" evidence="1">
    <location>
        <begin position="31"/>
        <end position="53"/>
    </location>
</feature>
<keyword evidence="1" id="KW-0472">Membrane</keyword>
<sequence length="108" mass="12131">MVEQTSRTFQFGFKNLGFTSRPDNLPLRFDAFLFLVLTYVHGTNCVSIMPTLFRTGQPIQKSLAFARRSINGSNEALTRLKVAVQGLVKAICIHQVLVTSALRHFAIF</sequence>